<dbReference type="InterPro" id="IPR021916">
    <property type="entry name" value="DUF3527"/>
</dbReference>
<evidence type="ECO:0000256" key="1">
    <source>
        <dbReference type="SAM" id="MobiDB-lite"/>
    </source>
</evidence>
<keyword evidence="3" id="KW-1185">Reference proteome</keyword>
<dbReference type="Pfam" id="PF12043">
    <property type="entry name" value="DUF3527"/>
    <property type="match status" value="2"/>
</dbReference>
<evidence type="ECO:0000313" key="3">
    <source>
        <dbReference type="Proteomes" id="UP001237642"/>
    </source>
</evidence>
<reference evidence="2" key="2">
    <citation type="submission" date="2023-05" db="EMBL/GenBank/DDBJ databases">
        <authorList>
            <person name="Schelkunov M.I."/>
        </authorList>
    </citation>
    <scope>NUCLEOTIDE SEQUENCE</scope>
    <source>
        <strain evidence="2">Hsosn_3</strain>
        <tissue evidence="2">Leaf</tissue>
    </source>
</reference>
<gene>
    <name evidence="2" type="ORF">POM88_024203</name>
</gene>
<proteinExistence type="predicted"/>
<feature type="compositionally biased region" description="Polar residues" evidence="1">
    <location>
        <begin position="473"/>
        <end position="484"/>
    </location>
</feature>
<protein>
    <submittedName>
        <fullName evidence="2">Uncharacterized protein</fullName>
    </submittedName>
</protein>
<feature type="compositionally biased region" description="Low complexity" evidence="1">
    <location>
        <begin position="169"/>
        <end position="181"/>
    </location>
</feature>
<evidence type="ECO:0000313" key="2">
    <source>
        <dbReference type="EMBL" id="KAK1377459.1"/>
    </source>
</evidence>
<dbReference type="PANTHER" id="PTHR31390">
    <property type="entry name" value="EXPRESSED PROTEIN"/>
    <property type="match status" value="1"/>
</dbReference>
<dbReference type="EMBL" id="JAUIZM010000006">
    <property type="protein sequence ID" value="KAK1377459.1"/>
    <property type="molecule type" value="Genomic_DNA"/>
</dbReference>
<feature type="compositionally biased region" description="Basic residues" evidence="1">
    <location>
        <begin position="67"/>
        <end position="78"/>
    </location>
</feature>
<feature type="region of interest" description="Disordered" evidence="1">
    <location>
        <begin position="164"/>
        <end position="202"/>
    </location>
</feature>
<organism evidence="2 3">
    <name type="scientific">Heracleum sosnowskyi</name>
    <dbReference type="NCBI Taxonomy" id="360622"/>
    <lineage>
        <taxon>Eukaryota</taxon>
        <taxon>Viridiplantae</taxon>
        <taxon>Streptophyta</taxon>
        <taxon>Embryophyta</taxon>
        <taxon>Tracheophyta</taxon>
        <taxon>Spermatophyta</taxon>
        <taxon>Magnoliopsida</taxon>
        <taxon>eudicotyledons</taxon>
        <taxon>Gunneridae</taxon>
        <taxon>Pentapetalae</taxon>
        <taxon>asterids</taxon>
        <taxon>campanulids</taxon>
        <taxon>Apiales</taxon>
        <taxon>Apiaceae</taxon>
        <taxon>Apioideae</taxon>
        <taxon>apioid superclade</taxon>
        <taxon>Tordylieae</taxon>
        <taxon>Tordyliinae</taxon>
        <taxon>Heracleum</taxon>
    </lineage>
</organism>
<dbReference type="PANTHER" id="PTHR31390:SF12">
    <property type="entry name" value="PUTATIVE (DUF3527)-RELATED"/>
    <property type="match status" value="1"/>
</dbReference>
<accession>A0AAD8I2U3</accession>
<dbReference type="AlphaFoldDB" id="A0AAD8I2U3"/>
<name>A0AAD8I2U3_9APIA</name>
<feature type="region of interest" description="Disordered" evidence="1">
    <location>
        <begin position="296"/>
        <end position="317"/>
    </location>
</feature>
<comment type="caution">
    <text evidence="2">The sequence shown here is derived from an EMBL/GenBank/DDBJ whole genome shotgun (WGS) entry which is preliminary data.</text>
</comment>
<feature type="region of interest" description="Disordered" evidence="1">
    <location>
        <begin position="19"/>
        <end position="87"/>
    </location>
</feature>
<feature type="region of interest" description="Disordered" evidence="1">
    <location>
        <begin position="629"/>
        <end position="648"/>
    </location>
</feature>
<feature type="region of interest" description="Disordered" evidence="1">
    <location>
        <begin position="467"/>
        <end position="489"/>
    </location>
</feature>
<feature type="region of interest" description="Disordered" evidence="1">
    <location>
        <begin position="722"/>
        <end position="752"/>
    </location>
</feature>
<dbReference type="Proteomes" id="UP001237642">
    <property type="component" value="Unassembled WGS sequence"/>
</dbReference>
<sequence length="1135" mass="124657">MDYSVETKINIIREQASNAVKGKVRSPSGSRGQKFQDKQGGDVTSGQTCIERNYVSRRNTDDVPGVQKRHAGKQHKQGSRSDIKKDDGLVKHMSNLPGYLQKKERGEDVQGKVLSFGVLDWKSNEDFIPARRYSIGSSSESEYSCLAGGSSTASSAARQRRVYSQRTHVPSNVPSNVPRPNSSHEERLGVRSQGKVSSVQRFEAAPRSSVDWKRNLYAKDKVSEIYLDREKRNELHNRKKSGKELSPLDRRNNALPTSLHVTKCDQDDETNSMVTEEIDLPLQSCGHESIVLLLPKNSPSKCGPKSMQLPKPSTSVDKNIGEVQSNSGGFSPAEKLHYLELEAEMPHSSPLPRRAATDVKSNLEPCSRLDVKVQFDTSGMHQRPKGVPAIPLYSKGVELNNSRLDPLSETSQTLNQIISAKPATPCKHLSYSNNARMAISPILRDGPSVPQLDSSYAAVKSGQVGSGSCAGSDISSRDNISANNKARPRILTTTDIPRRLDQDLCEQPATMGRHASPSRQFTFSRMTKSLSFKDGTSFPPLSSPSAKVKSGPLTSEAFSDLHKFELHNVTAGRSTMLTPLTKTETPRRLDDHPAVKPVMVERHPSPSRFSFGRMTKSLNSKEGFSVPRFSSSCATKSKPVGCHSSDGVDKLDRDNLGVSSSARFSPSSTAVTPRRLDQFIAEQSGNGERHPSPIRRFSFSSRPKISRSLDFKEVFSSPRHSQTVGLKLSAGPDKFNQENVSSSNRARSSPLRRLLDPLLKPRVANSVEDVKPSKENLTSVGLKHLSASVLVQNQKHETPNVQALLQLTRKNGLPLFKLVVDNGSDILAAAVKQLPAPGDDASSLIYALYSVHEIKNKNGGWMSQGSRGKRSSFGCNVIGQMKVSNSSPPGYSGDNMKYQYISRESVLYSVEIEQGNKEAPEFKPTKEFAAITIKDPYQKDCYGKQGVNDNLCSQEGFTEPILENACDEMELEDSSNTTVILGGVHGLPGKVVPSPSLIWRYGGSCDCGGWDVGCKLQILTSQDQKRSSRLSSSRSTGLDLFFEGSHQEKRPSFRLSPFKTGVYSVEFNSSISLLQSFFISIAFLSSQKHEIFEGILESNNFTEPKIDAMKFPTAFQKDIPAKYVTKPPASPVGRV</sequence>
<feature type="compositionally biased region" description="Low complexity" evidence="1">
    <location>
        <begin position="741"/>
        <end position="752"/>
    </location>
</feature>
<reference evidence="2" key="1">
    <citation type="submission" date="2023-02" db="EMBL/GenBank/DDBJ databases">
        <title>Genome of toxic invasive species Heracleum sosnowskyi carries increased number of genes despite the absence of recent whole-genome duplications.</title>
        <authorList>
            <person name="Schelkunov M."/>
            <person name="Shtratnikova V."/>
            <person name="Makarenko M."/>
            <person name="Klepikova A."/>
            <person name="Omelchenko D."/>
            <person name="Novikova G."/>
            <person name="Obukhova E."/>
            <person name="Bogdanov V."/>
            <person name="Penin A."/>
            <person name="Logacheva M."/>
        </authorList>
    </citation>
    <scope>NUCLEOTIDE SEQUENCE</scope>
    <source>
        <strain evidence="2">Hsosn_3</strain>
        <tissue evidence="2">Leaf</tissue>
    </source>
</reference>